<reference evidence="2" key="2">
    <citation type="submission" date="2013-12" db="EMBL/GenBank/DDBJ databases">
        <authorList>
            <person name="Yu Y."/>
            <person name="Lee S."/>
            <person name="de Baynast K."/>
            <person name="Wissotski M."/>
            <person name="Liu L."/>
            <person name="Talag J."/>
            <person name="Goicoechea J."/>
            <person name="Angelova A."/>
            <person name="Jetty R."/>
            <person name="Kudrna D."/>
            <person name="Golser W."/>
            <person name="Rivera L."/>
            <person name="Zhang J."/>
            <person name="Wing R."/>
        </authorList>
    </citation>
    <scope>NUCLEOTIDE SEQUENCE</scope>
</reference>
<protein>
    <submittedName>
        <fullName evidence="1">Uncharacterized protein</fullName>
    </submittedName>
</protein>
<proteinExistence type="predicted"/>
<dbReference type="Proteomes" id="UP000032180">
    <property type="component" value="Chromosome 10"/>
</dbReference>
<dbReference type="EnsemblPlants" id="LPERR10G15210.1">
    <property type="protein sequence ID" value="LPERR10G15210.1"/>
    <property type="gene ID" value="LPERR10G15210"/>
</dbReference>
<evidence type="ECO:0000313" key="2">
    <source>
        <dbReference type="Proteomes" id="UP000032180"/>
    </source>
</evidence>
<evidence type="ECO:0000313" key="1">
    <source>
        <dbReference type="EnsemblPlants" id="LPERR10G15210.1"/>
    </source>
</evidence>
<keyword evidence="2" id="KW-1185">Reference proteome</keyword>
<accession>A0A0D9XMT7</accession>
<name>A0A0D9XMT7_9ORYZ</name>
<dbReference type="AlphaFoldDB" id="A0A0D9XMT7"/>
<dbReference type="Gramene" id="LPERR10G15210.1">
    <property type="protein sequence ID" value="LPERR10G15210.1"/>
    <property type="gene ID" value="LPERR10G15210"/>
</dbReference>
<sequence length="203" mass="22946">MVKIERVFADSDDDSCEIDHADSDDDCCEIDPAEFASKVQLKVSESEDVILLTSKGQIKVEEDCHDTDANTICLDISDSDNDLDLHQYAAGDRMDCPYEIDEDEATLCKVDGDEDKCRANNVQKSQQLLTDESRVFDEEDDDDFVVVGRDALWPGETSLIQGTCANFPFNKTSHESHCPKFPTLRRIQMCPREKRIRTKVSNL</sequence>
<dbReference type="HOGENOM" id="CLU_1350625_0_0_1"/>
<reference evidence="1" key="3">
    <citation type="submission" date="2015-04" db="UniProtKB">
        <authorList>
            <consortium name="EnsemblPlants"/>
        </authorList>
    </citation>
    <scope>IDENTIFICATION</scope>
</reference>
<dbReference type="eggNOG" id="ENOG502R7EH">
    <property type="taxonomic scope" value="Eukaryota"/>
</dbReference>
<organism evidence="1 2">
    <name type="scientific">Leersia perrieri</name>
    <dbReference type="NCBI Taxonomy" id="77586"/>
    <lineage>
        <taxon>Eukaryota</taxon>
        <taxon>Viridiplantae</taxon>
        <taxon>Streptophyta</taxon>
        <taxon>Embryophyta</taxon>
        <taxon>Tracheophyta</taxon>
        <taxon>Spermatophyta</taxon>
        <taxon>Magnoliopsida</taxon>
        <taxon>Liliopsida</taxon>
        <taxon>Poales</taxon>
        <taxon>Poaceae</taxon>
        <taxon>BOP clade</taxon>
        <taxon>Oryzoideae</taxon>
        <taxon>Oryzeae</taxon>
        <taxon>Oryzinae</taxon>
        <taxon>Leersia</taxon>
    </lineage>
</organism>
<reference evidence="1 2" key="1">
    <citation type="submission" date="2012-08" db="EMBL/GenBank/DDBJ databases">
        <title>Oryza genome evolution.</title>
        <authorList>
            <person name="Wing R.A."/>
        </authorList>
    </citation>
    <scope>NUCLEOTIDE SEQUENCE</scope>
</reference>